<reference evidence="1 2" key="1">
    <citation type="submission" date="2015-12" db="EMBL/GenBank/DDBJ databases">
        <title>Draft genome sequence of Moniliophthora roreri, the causal agent of frosty pod rot of cacao.</title>
        <authorList>
            <person name="Aime M.C."/>
            <person name="Diaz-Valderrama J.R."/>
            <person name="Kijpornyongpan T."/>
            <person name="Phillips-Mora W."/>
        </authorList>
    </citation>
    <scope>NUCLEOTIDE SEQUENCE [LARGE SCALE GENOMIC DNA]</scope>
    <source>
        <strain evidence="1 2">MCA 2952</strain>
    </source>
</reference>
<evidence type="ECO:0000313" key="2">
    <source>
        <dbReference type="Proteomes" id="UP000054988"/>
    </source>
</evidence>
<proteinExistence type="predicted"/>
<sequence>MALSGSIPKQSWKCRR</sequence>
<dbReference type="EMBL" id="LATX01001595">
    <property type="protein sequence ID" value="KTB40235.1"/>
    <property type="molecule type" value="Genomic_DNA"/>
</dbReference>
<evidence type="ECO:0000313" key="1">
    <source>
        <dbReference type="EMBL" id="KTB40235.1"/>
    </source>
</evidence>
<dbReference type="AlphaFoldDB" id="A0A0W0FV51"/>
<protein>
    <submittedName>
        <fullName evidence="1">Uncharacterized protein</fullName>
    </submittedName>
</protein>
<gene>
    <name evidence="1" type="ORF">WG66_7182</name>
</gene>
<comment type="caution">
    <text evidence="1">The sequence shown here is derived from an EMBL/GenBank/DDBJ whole genome shotgun (WGS) entry which is preliminary data.</text>
</comment>
<accession>A0A0W0FV51</accession>
<dbReference type="Proteomes" id="UP000054988">
    <property type="component" value="Unassembled WGS sequence"/>
</dbReference>
<name>A0A0W0FV51_MONRR</name>
<organism evidence="1 2">
    <name type="scientific">Moniliophthora roreri</name>
    <name type="common">Frosty pod rot fungus</name>
    <name type="synonym">Monilia roreri</name>
    <dbReference type="NCBI Taxonomy" id="221103"/>
    <lineage>
        <taxon>Eukaryota</taxon>
        <taxon>Fungi</taxon>
        <taxon>Dikarya</taxon>
        <taxon>Basidiomycota</taxon>
        <taxon>Agaricomycotina</taxon>
        <taxon>Agaricomycetes</taxon>
        <taxon>Agaricomycetidae</taxon>
        <taxon>Agaricales</taxon>
        <taxon>Marasmiineae</taxon>
        <taxon>Marasmiaceae</taxon>
        <taxon>Moniliophthora</taxon>
    </lineage>
</organism>